<name>A0A8J2JHD0_9HEXA</name>
<reference evidence="1" key="1">
    <citation type="submission" date="2021-06" db="EMBL/GenBank/DDBJ databases">
        <authorList>
            <person name="Hodson N. C."/>
            <person name="Mongue J. A."/>
            <person name="Jaron S. K."/>
        </authorList>
    </citation>
    <scope>NUCLEOTIDE SEQUENCE</scope>
</reference>
<gene>
    <name evidence="1" type="ORF">AFUS01_LOCUS9077</name>
</gene>
<sequence>MAVPEHKEKIILSQFRIRVKDLDLEDDSDMFLIRWIR</sequence>
<evidence type="ECO:0000313" key="2">
    <source>
        <dbReference type="Proteomes" id="UP000708208"/>
    </source>
</evidence>
<proteinExistence type="predicted"/>
<dbReference type="OrthoDB" id="1434354at2759"/>
<keyword evidence="2" id="KW-1185">Reference proteome</keyword>
<dbReference type="EMBL" id="CAJVCH010064428">
    <property type="protein sequence ID" value="CAG7719771.1"/>
    <property type="molecule type" value="Genomic_DNA"/>
</dbReference>
<organism evidence="1 2">
    <name type="scientific">Allacma fusca</name>
    <dbReference type="NCBI Taxonomy" id="39272"/>
    <lineage>
        <taxon>Eukaryota</taxon>
        <taxon>Metazoa</taxon>
        <taxon>Ecdysozoa</taxon>
        <taxon>Arthropoda</taxon>
        <taxon>Hexapoda</taxon>
        <taxon>Collembola</taxon>
        <taxon>Symphypleona</taxon>
        <taxon>Sminthuridae</taxon>
        <taxon>Allacma</taxon>
    </lineage>
</organism>
<feature type="non-terminal residue" evidence="1">
    <location>
        <position position="1"/>
    </location>
</feature>
<accession>A0A8J2JHD0</accession>
<comment type="caution">
    <text evidence="1">The sequence shown here is derived from an EMBL/GenBank/DDBJ whole genome shotgun (WGS) entry which is preliminary data.</text>
</comment>
<protein>
    <submittedName>
        <fullName evidence="1">Uncharacterized protein</fullName>
    </submittedName>
</protein>
<evidence type="ECO:0000313" key="1">
    <source>
        <dbReference type="EMBL" id="CAG7719771.1"/>
    </source>
</evidence>
<dbReference type="AlphaFoldDB" id="A0A8J2JHD0"/>
<dbReference type="Proteomes" id="UP000708208">
    <property type="component" value="Unassembled WGS sequence"/>
</dbReference>